<keyword evidence="6" id="KW-0732">Signal</keyword>
<evidence type="ECO:0000256" key="4">
    <source>
        <dbReference type="ARBA" id="ARBA00023180"/>
    </source>
</evidence>
<dbReference type="InterPro" id="IPR000742">
    <property type="entry name" value="EGF"/>
</dbReference>
<comment type="similarity">
    <text evidence="1">Belongs to the EGF-CFC (Cripto-1/FRL1/Cryptic) family.</text>
</comment>
<evidence type="ECO:0000256" key="2">
    <source>
        <dbReference type="ARBA" id="ARBA00022536"/>
    </source>
</evidence>
<dbReference type="CTD" id="653275"/>
<evidence type="ECO:0000256" key="5">
    <source>
        <dbReference type="PROSITE-ProRule" id="PRU00076"/>
    </source>
</evidence>
<dbReference type="PROSITE" id="PS00022">
    <property type="entry name" value="EGF_1"/>
    <property type="match status" value="1"/>
</dbReference>
<dbReference type="FunFam" id="2.10.25.10:FF:000421">
    <property type="entry name" value="Teratocarcinoma-derived growth factor"/>
    <property type="match status" value="1"/>
</dbReference>
<evidence type="ECO:0000256" key="3">
    <source>
        <dbReference type="ARBA" id="ARBA00023157"/>
    </source>
</evidence>
<keyword evidence="4" id="KW-0325">Glycoprotein</keyword>
<dbReference type="Gene3D" id="2.10.25.10">
    <property type="entry name" value="Laminin"/>
    <property type="match status" value="1"/>
</dbReference>
<reference evidence="9" key="1">
    <citation type="submission" date="2025-08" db="UniProtKB">
        <authorList>
            <consortium name="RefSeq"/>
        </authorList>
    </citation>
    <scope>IDENTIFICATION</scope>
</reference>
<accession>A0A8B7AL31</accession>
<feature type="domain" description="EGF-like" evidence="7">
    <location>
        <begin position="93"/>
        <end position="126"/>
    </location>
</feature>
<keyword evidence="8" id="KW-1185">Reference proteome</keyword>
<feature type="signal peptide" evidence="6">
    <location>
        <begin position="1"/>
        <end position="35"/>
    </location>
</feature>
<gene>
    <name evidence="9" type="primary">CFC1B</name>
</gene>
<dbReference type="InterPro" id="IPR019011">
    <property type="entry name" value="Cryptic/Cripto_CFC-dom"/>
</dbReference>
<evidence type="ECO:0000313" key="9">
    <source>
        <dbReference type="RefSeq" id="XP_007948710.1"/>
    </source>
</evidence>
<dbReference type="PROSITE" id="PS50026">
    <property type="entry name" value="EGF_3"/>
    <property type="match status" value="1"/>
</dbReference>
<proteinExistence type="inferred from homology"/>
<dbReference type="GO" id="GO:0007165">
    <property type="term" value="P:signal transduction"/>
    <property type="evidence" value="ECO:0007669"/>
    <property type="project" value="UniProtKB-ARBA"/>
</dbReference>
<evidence type="ECO:0000256" key="1">
    <source>
        <dbReference type="ARBA" id="ARBA00007384"/>
    </source>
</evidence>
<dbReference type="OrthoDB" id="9893603at2759"/>
<evidence type="ECO:0000256" key="6">
    <source>
        <dbReference type="SAM" id="SignalP"/>
    </source>
</evidence>
<protein>
    <submittedName>
        <fullName evidence="9">Cryptic family protein 1B</fullName>
    </submittedName>
</protein>
<dbReference type="SUPFAM" id="SSF57196">
    <property type="entry name" value="EGF/Laminin"/>
    <property type="match status" value="2"/>
</dbReference>
<comment type="caution">
    <text evidence="5">Lacks conserved residue(s) required for the propagation of feature annotation.</text>
</comment>
<dbReference type="GeneID" id="103205243"/>
<dbReference type="CDD" id="cd00054">
    <property type="entry name" value="EGF_CA"/>
    <property type="match status" value="1"/>
</dbReference>
<feature type="chain" id="PRO_5034973799" evidence="6">
    <location>
        <begin position="36"/>
        <end position="197"/>
    </location>
</feature>
<keyword evidence="2 5" id="KW-0245">EGF-like domain</keyword>
<name>A0A8B7AL31_ORYAF</name>
<keyword evidence="3 5" id="KW-1015">Disulfide bond</keyword>
<dbReference type="AlphaFoldDB" id="A0A8B7AL31"/>
<feature type="disulfide bond" evidence="5">
    <location>
        <begin position="116"/>
        <end position="125"/>
    </location>
</feature>
<dbReference type="Pfam" id="PF09443">
    <property type="entry name" value="CFC"/>
    <property type="match status" value="1"/>
</dbReference>
<evidence type="ECO:0000313" key="8">
    <source>
        <dbReference type="Proteomes" id="UP000694850"/>
    </source>
</evidence>
<sequence>MSYTRQVSGKMMLGHHVRFLFVISLALQMIHLGNSYQREIHGSGKEAINNATIQERHQKTLNRILNNFSDANGSLEGWRQPRESLPHSWGFQESESRQRSCCQNGGTCVLGSFCVCSAHFTGRHCEQDRRLSVCGAQAHGVWTVRGCRLCRCIYGALHCLAHKTQGLCGKETSAFCCWHPHVAQQLLNYLFITLVDR</sequence>
<evidence type="ECO:0000259" key="7">
    <source>
        <dbReference type="PROSITE" id="PS50026"/>
    </source>
</evidence>
<organism evidence="8 9">
    <name type="scientific">Orycteropus afer afer</name>
    <dbReference type="NCBI Taxonomy" id="1230840"/>
    <lineage>
        <taxon>Eukaryota</taxon>
        <taxon>Metazoa</taxon>
        <taxon>Chordata</taxon>
        <taxon>Craniata</taxon>
        <taxon>Vertebrata</taxon>
        <taxon>Euteleostomi</taxon>
        <taxon>Mammalia</taxon>
        <taxon>Eutheria</taxon>
        <taxon>Afrotheria</taxon>
        <taxon>Tubulidentata</taxon>
        <taxon>Orycteropodidae</taxon>
        <taxon>Orycteropus</taxon>
    </lineage>
</organism>
<dbReference type="Proteomes" id="UP000694850">
    <property type="component" value="Unplaced"/>
</dbReference>
<dbReference type="RefSeq" id="XP_007948710.1">
    <property type="nucleotide sequence ID" value="XM_007950519.1"/>
</dbReference>